<comment type="caution">
    <text evidence="1">The sequence shown here is derived from an EMBL/GenBank/DDBJ whole genome shotgun (WGS) entry which is preliminary data.</text>
</comment>
<dbReference type="EMBL" id="JADGJH010005436">
    <property type="protein sequence ID" value="KAJ3080593.1"/>
    <property type="molecule type" value="Genomic_DNA"/>
</dbReference>
<feature type="non-terminal residue" evidence="1">
    <location>
        <position position="1"/>
    </location>
</feature>
<sequence length="54" mass="6087">MPLDLPAQAELLAIDHADILKNNGFEIQVDESQSTGSRVHLLTIPEEERKTVRF</sequence>
<evidence type="ECO:0000313" key="1">
    <source>
        <dbReference type="EMBL" id="KAJ3080593.1"/>
    </source>
</evidence>
<dbReference type="Proteomes" id="UP001211907">
    <property type="component" value="Unassembled WGS sequence"/>
</dbReference>
<protein>
    <submittedName>
        <fullName evidence="1">Uncharacterized protein</fullName>
    </submittedName>
</protein>
<evidence type="ECO:0000313" key="2">
    <source>
        <dbReference type="Proteomes" id="UP001211907"/>
    </source>
</evidence>
<accession>A0AAD5SP86</accession>
<gene>
    <name evidence="1" type="ORF">HK100_010103</name>
</gene>
<keyword evidence="2" id="KW-1185">Reference proteome</keyword>
<proteinExistence type="predicted"/>
<name>A0AAD5SP86_9FUNG</name>
<reference evidence="1" key="1">
    <citation type="submission" date="2020-05" db="EMBL/GenBank/DDBJ databases">
        <title>Phylogenomic resolution of chytrid fungi.</title>
        <authorList>
            <person name="Stajich J.E."/>
            <person name="Amses K."/>
            <person name="Simmons R."/>
            <person name="Seto K."/>
            <person name="Myers J."/>
            <person name="Bonds A."/>
            <person name="Quandt C.A."/>
            <person name="Barry K."/>
            <person name="Liu P."/>
            <person name="Grigoriev I."/>
            <person name="Longcore J.E."/>
            <person name="James T.Y."/>
        </authorList>
    </citation>
    <scope>NUCLEOTIDE SEQUENCE</scope>
    <source>
        <strain evidence="1">JEL0513</strain>
    </source>
</reference>
<organism evidence="1 2">
    <name type="scientific">Physocladia obscura</name>
    <dbReference type="NCBI Taxonomy" id="109957"/>
    <lineage>
        <taxon>Eukaryota</taxon>
        <taxon>Fungi</taxon>
        <taxon>Fungi incertae sedis</taxon>
        <taxon>Chytridiomycota</taxon>
        <taxon>Chytridiomycota incertae sedis</taxon>
        <taxon>Chytridiomycetes</taxon>
        <taxon>Chytridiales</taxon>
        <taxon>Chytriomycetaceae</taxon>
        <taxon>Physocladia</taxon>
    </lineage>
</organism>
<dbReference type="AlphaFoldDB" id="A0AAD5SP86"/>